<accession>A0A0V0GZM8</accession>
<dbReference type="AlphaFoldDB" id="A0A0V0GZM8"/>
<evidence type="ECO:0000313" key="1">
    <source>
        <dbReference type="EMBL" id="JAP12710.1"/>
    </source>
</evidence>
<feature type="non-terminal residue" evidence="1">
    <location>
        <position position="1"/>
    </location>
</feature>
<reference evidence="1" key="1">
    <citation type="submission" date="2015-12" db="EMBL/GenBank/DDBJ databases">
        <title>Gene expression during late stages of embryo sac development: a critical building block for successful pollen-pistil interactions.</title>
        <authorList>
            <person name="Liu Y."/>
            <person name="Joly V."/>
            <person name="Sabar M."/>
            <person name="Matton D.P."/>
        </authorList>
    </citation>
    <scope>NUCLEOTIDE SEQUENCE</scope>
</reference>
<sequence>GECLEMTKNKILAQHGPYTKQTVRRIFKILNQSQEHKPKTTSGLIYYCFDHVFHSCPPLVLIS</sequence>
<proteinExistence type="predicted"/>
<name>A0A0V0GZM8_SOLCH</name>
<dbReference type="EMBL" id="GEDG01029176">
    <property type="protein sequence ID" value="JAP12710.1"/>
    <property type="molecule type" value="Transcribed_RNA"/>
</dbReference>
<organism evidence="1">
    <name type="scientific">Solanum chacoense</name>
    <name type="common">Chaco potato</name>
    <dbReference type="NCBI Taxonomy" id="4108"/>
    <lineage>
        <taxon>Eukaryota</taxon>
        <taxon>Viridiplantae</taxon>
        <taxon>Streptophyta</taxon>
        <taxon>Embryophyta</taxon>
        <taxon>Tracheophyta</taxon>
        <taxon>Spermatophyta</taxon>
        <taxon>Magnoliopsida</taxon>
        <taxon>eudicotyledons</taxon>
        <taxon>Gunneridae</taxon>
        <taxon>Pentapetalae</taxon>
        <taxon>asterids</taxon>
        <taxon>lamiids</taxon>
        <taxon>Solanales</taxon>
        <taxon>Solanaceae</taxon>
        <taxon>Solanoideae</taxon>
        <taxon>Solaneae</taxon>
        <taxon>Solanum</taxon>
    </lineage>
</organism>
<protein>
    <submittedName>
        <fullName evidence="1">Putative ovule protein</fullName>
    </submittedName>
</protein>